<dbReference type="PANTHER" id="PTHR23507:SF1">
    <property type="entry name" value="FI18259P1-RELATED"/>
    <property type="match status" value="1"/>
</dbReference>
<dbReference type="Pfam" id="PF07690">
    <property type="entry name" value="MFS_1"/>
    <property type="match status" value="1"/>
</dbReference>
<evidence type="ECO:0000256" key="2">
    <source>
        <dbReference type="ARBA" id="ARBA00022692"/>
    </source>
</evidence>
<gene>
    <name evidence="6" type="ORF">WA026_015191</name>
</gene>
<dbReference type="EMBL" id="JARQZJ010000008">
    <property type="protein sequence ID" value="KAK9871942.1"/>
    <property type="molecule type" value="Genomic_DNA"/>
</dbReference>
<dbReference type="GO" id="GO:0022857">
    <property type="term" value="F:transmembrane transporter activity"/>
    <property type="evidence" value="ECO:0007669"/>
    <property type="project" value="InterPro"/>
</dbReference>
<feature type="transmembrane region" description="Helical" evidence="5">
    <location>
        <begin position="363"/>
        <end position="383"/>
    </location>
</feature>
<dbReference type="InterPro" id="IPR036259">
    <property type="entry name" value="MFS_trans_sf"/>
</dbReference>
<feature type="transmembrane region" description="Helical" evidence="5">
    <location>
        <begin position="203"/>
        <end position="224"/>
    </location>
</feature>
<comment type="subcellular location">
    <subcellularLocation>
        <location evidence="1">Membrane</location>
        <topology evidence="1">Multi-pass membrane protein</topology>
    </subcellularLocation>
</comment>
<evidence type="ECO:0000256" key="1">
    <source>
        <dbReference type="ARBA" id="ARBA00004141"/>
    </source>
</evidence>
<proteinExistence type="predicted"/>
<sequence length="502" mass="55998">MTSTVDLVNQSNGDLSEEKKTFIHLTFAEKFKYVREVITVEPLLTAYLVAAVICLPALLTLEYQKACLSNLGLNETVCQAIRESKHENYSDVNKEITILLSNIHSWQVPCQNIAPFILVLFLGSYSDRHQIRKPFMVLPLIGELFAVLGCILSVIFMKEWPVEIQGVLQTIVPSLFGGSTLVIMAIFSYIADSSTIEMRTLRVAVVQTVLNVALPVGQFLSGILFIHLDYIGVLSIAACLYTFGIVYGIFCIKETKKPKETSEKKNLLLDILDPTNALDTIKVLFKINTNPNITYFWTILSMFFIVTGVTSVGYTTLFAYFQNVFFWTGPDFSYYSTANTVIHLIGIVVFVPLFTKIFRISDVTILVFTYLDKIVSTVILGLAGSNVVIYIGCLVSIISNITIIALRSLATKVVSEDDLGKAQSLIGICEAVGIAALTPFFNTIFVNTLSKAPSTFIFCESVAYGICFLMALFFYFQNFVPEEKENRDQNTTENVKMDDIQI</sequence>
<feature type="transmembrane region" description="Helical" evidence="5">
    <location>
        <begin position="168"/>
        <end position="191"/>
    </location>
</feature>
<evidence type="ECO:0000256" key="5">
    <source>
        <dbReference type="SAM" id="Phobius"/>
    </source>
</evidence>
<dbReference type="AlphaFoldDB" id="A0AAW1TUE0"/>
<keyword evidence="7" id="KW-1185">Reference proteome</keyword>
<keyword evidence="3 5" id="KW-1133">Transmembrane helix</keyword>
<evidence type="ECO:0000313" key="7">
    <source>
        <dbReference type="Proteomes" id="UP001431783"/>
    </source>
</evidence>
<feature type="transmembrane region" description="Helical" evidence="5">
    <location>
        <begin position="389"/>
        <end position="410"/>
    </location>
</feature>
<dbReference type="Proteomes" id="UP001431783">
    <property type="component" value="Unassembled WGS sequence"/>
</dbReference>
<feature type="transmembrane region" description="Helical" evidence="5">
    <location>
        <begin position="295"/>
        <end position="320"/>
    </location>
</feature>
<dbReference type="Gene3D" id="1.20.1250.20">
    <property type="entry name" value="MFS general substrate transporter like domains"/>
    <property type="match status" value="1"/>
</dbReference>
<feature type="transmembrane region" description="Helical" evidence="5">
    <location>
        <begin position="461"/>
        <end position="480"/>
    </location>
</feature>
<evidence type="ECO:0000313" key="6">
    <source>
        <dbReference type="EMBL" id="KAK9871942.1"/>
    </source>
</evidence>
<dbReference type="GO" id="GO:0016020">
    <property type="term" value="C:membrane"/>
    <property type="evidence" value="ECO:0007669"/>
    <property type="project" value="UniProtKB-SubCell"/>
</dbReference>
<protein>
    <recommendedName>
        <fullName evidence="8">Proton-coupled folate transporter</fullName>
    </recommendedName>
</protein>
<feature type="transmembrane region" description="Helical" evidence="5">
    <location>
        <begin position="230"/>
        <end position="252"/>
    </location>
</feature>
<feature type="transmembrane region" description="Helical" evidence="5">
    <location>
        <begin position="332"/>
        <end position="351"/>
    </location>
</feature>
<keyword evidence="2 5" id="KW-0812">Transmembrane</keyword>
<dbReference type="InterPro" id="IPR011701">
    <property type="entry name" value="MFS"/>
</dbReference>
<dbReference type="SUPFAM" id="SSF103473">
    <property type="entry name" value="MFS general substrate transporter"/>
    <property type="match status" value="1"/>
</dbReference>
<keyword evidence="4 5" id="KW-0472">Membrane</keyword>
<comment type="caution">
    <text evidence="6">The sequence shown here is derived from an EMBL/GenBank/DDBJ whole genome shotgun (WGS) entry which is preliminary data.</text>
</comment>
<name>A0AAW1TUE0_9CUCU</name>
<evidence type="ECO:0000256" key="3">
    <source>
        <dbReference type="ARBA" id="ARBA00022989"/>
    </source>
</evidence>
<evidence type="ECO:0008006" key="8">
    <source>
        <dbReference type="Google" id="ProtNLM"/>
    </source>
</evidence>
<accession>A0AAW1TUE0</accession>
<organism evidence="6 7">
    <name type="scientific">Henosepilachna vigintioctopunctata</name>
    <dbReference type="NCBI Taxonomy" id="420089"/>
    <lineage>
        <taxon>Eukaryota</taxon>
        <taxon>Metazoa</taxon>
        <taxon>Ecdysozoa</taxon>
        <taxon>Arthropoda</taxon>
        <taxon>Hexapoda</taxon>
        <taxon>Insecta</taxon>
        <taxon>Pterygota</taxon>
        <taxon>Neoptera</taxon>
        <taxon>Endopterygota</taxon>
        <taxon>Coleoptera</taxon>
        <taxon>Polyphaga</taxon>
        <taxon>Cucujiformia</taxon>
        <taxon>Coccinelloidea</taxon>
        <taxon>Coccinellidae</taxon>
        <taxon>Epilachninae</taxon>
        <taxon>Epilachnini</taxon>
        <taxon>Henosepilachna</taxon>
    </lineage>
</organism>
<feature type="transmembrane region" description="Helical" evidence="5">
    <location>
        <begin position="43"/>
        <end position="61"/>
    </location>
</feature>
<reference evidence="6 7" key="1">
    <citation type="submission" date="2023-03" db="EMBL/GenBank/DDBJ databases">
        <title>Genome insight into feeding habits of ladybird beetles.</title>
        <authorList>
            <person name="Li H.-S."/>
            <person name="Huang Y.-H."/>
            <person name="Pang H."/>
        </authorList>
    </citation>
    <scope>NUCLEOTIDE SEQUENCE [LARGE SCALE GENOMIC DNA]</scope>
    <source>
        <strain evidence="6">SYSU_2023b</strain>
        <tissue evidence="6">Whole body</tissue>
    </source>
</reference>
<feature type="transmembrane region" description="Helical" evidence="5">
    <location>
        <begin position="135"/>
        <end position="156"/>
    </location>
</feature>
<dbReference type="PANTHER" id="PTHR23507">
    <property type="entry name" value="ZGC:174356"/>
    <property type="match status" value="1"/>
</dbReference>
<evidence type="ECO:0000256" key="4">
    <source>
        <dbReference type="ARBA" id="ARBA00023136"/>
    </source>
</evidence>
<feature type="transmembrane region" description="Helical" evidence="5">
    <location>
        <begin position="422"/>
        <end position="441"/>
    </location>
</feature>